<feature type="region of interest" description="Disordered" evidence="1">
    <location>
        <begin position="335"/>
        <end position="392"/>
    </location>
</feature>
<feature type="compositionally biased region" description="Basic and acidic residues" evidence="1">
    <location>
        <begin position="223"/>
        <end position="237"/>
    </location>
</feature>
<feature type="region of interest" description="Disordered" evidence="1">
    <location>
        <begin position="542"/>
        <end position="569"/>
    </location>
</feature>
<evidence type="ECO:0000313" key="3">
    <source>
        <dbReference type="Proteomes" id="UP001283361"/>
    </source>
</evidence>
<name>A0AAE1E7I7_9GAST</name>
<feature type="compositionally biased region" description="Polar residues" evidence="1">
    <location>
        <begin position="547"/>
        <end position="568"/>
    </location>
</feature>
<organism evidence="2 3">
    <name type="scientific">Elysia crispata</name>
    <name type="common">lettuce slug</name>
    <dbReference type="NCBI Taxonomy" id="231223"/>
    <lineage>
        <taxon>Eukaryota</taxon>
        <taxon>Metazoa</taxon>
        <taxon>Spiralia</taxon>
        <taxon>Lophotrochozoa</taxon>
        <taxon>Mollusca</taxon>
        <taxon>Gastropoda</taxon>
        <taxon>Heterobranchia</taxon>
        <taxon>Euthyneura</taxon>
        <taxon>Panpulmonata</taxon>
        <taxon>Sacoglossa</taxon>
        <taxon>Placobranchoidea</taxon>
        <taxon>Plakobranchidae</taxon>
        <taxon>Elysia</taxon>
    </lineage>
</organism>
<feature type="compositionally biased region" description="Polar residues" evidence="1">
    <location>
        <begin position="360"/>
        <end position="392"/>
    </location>
</feature>
<keyword evidence="3" id="KW-1185">Reference proteome</keyword>
<comment type="caution">
    <text evidence="2">The sequence shown here is derived from an EMBL/GenBank/DDBJ whole genome shotgun (WGS) entry which is preliminary data.</text>
</comment>
<accession>A0AAE1E7I7</accession>
<protein>
    <submittedName>
        <fullName evidence="2">Uncharacterized protein</fullName>
    </submittedName>
</protein>
<dbReference type="Proteomes" id="UP001283361">
    <property type="component" value="Unassembled WGS sequence"/>
</dbReference>
<dbReference type="EMBL" id="JAWDGP010000883">
    <property type="protein sequence ID" value="KAK3796395.1"/>
    <property type="molecule type" value="Genomic_DNA"/>
</dbReference>
<proteinExistence type="predicted"/>
<gene>
    <name evidence="2" type="ORF">RRG08_026650</name>
</gene>
<sequence length="886" mass="97083">MSRTRLRRLETKEKKIPLVDSVGEKTVGGNGKDLIENLRKLKSIDEPPNVEGAVPALLSESPSLDVSHDDPENDEFAGLRFCSQESGLDKSGDSDSQCEVRWDCYSPHTVKQLKKLRGQYSAEGVKRIVANFNDAHVKPRESSTLKLLPMPGPGPSAPFKEVVIRNRVTNRKHRRVTSHKAVQEMILLLQNKIAKKEKGSEATRSSSEEISSEGHAGSVGSVESRDNVRGDMSREISGEDCWSDDDLFQDNSFLIEATQNPEKFINTSFDVSSRVSLSTQSEPLESVLGLEHEAPSAQCINVPTRLSIHGYTLENVKDQPRISVVEQALIAGKSPHSSFIPPSRAPGKIHSFNKCAGQPKPQTNKQSNAITDKTGSSTTQSSRTLNNRKSTLSFQSEWGSKSVSSLDTKTFHDPSLKPSSSYNTKFASSVNKFVNQSSQNSIPSSVSQNTIPSSQHIRMKNSHMKMQSPPQWKVKTSFKKFNSFQEGHNTKDPVYKNESSHTGWTNSFHRTVSFDSISCAATVKPNNTASVISSKICNDNRNKSSLDFRNSTSKPPWSKGNTPVNRTPASKEVAAENDNVVRNTAADDGFDMSLTEDVLQQLLEIDEAFDSQADILATGQPSTAVAPAYSCGDMVKAPILNKGVNALSRTAVAGSSLHSSMPVRLLNQRRSLVEPSSSTPVKGARACPTGTTDEVISDSGTELFDSFLNEEIYESQILPFMEKIESETTTCLSDAHAACVELYSSSPVKCSPEEIEQKRQAALQQDLTGVDVTDSPHLHGCLQRISQVLTSLTHFNSMVVCRGSHKKHSKHGLVHYGQPAGCSQWNVSYNQLIHLPLHSEDPTINWFTSPFRVGIRISAGLPDPSGLGSDYQLGYPTLQGWDPTIN</sequence>
<reference evidence="2" key="1">
    <citation type="journal article" date="2023" name="G3 (Bethesda)">
        <title>A reference genome for the long-term kleptoplast-retaining sea slug Elysia crispata morphotype clarki.</title>
        <authorList>
            <person name="Eastman K.E."/>
            <person name="Pendleton A.L."/>
            <person name="Shaikh M.A."/>
            <person name="Suttiyut T."/>
            <person name="Ogas R."/>
            <person name="Tomko P."/>
            <person name="Gavelis G."/>
            <person name="Widhalm J.R."/>
            <person name="Wisecaver J.H."/>
        </authorList>
    </citation>
    <scope>NUCLEOTIDE SEQUENCE</scope>
    <source>
        <strain evidence="2">ECLA1</strain>
    </source>
</reference>
<feature type="region of interest" description="Disordered" evidence="1">
    <location>
        <begin position="197"/>
        <end position="237"/>
    </location>
</feature>
<dbReference type="AlphaFoldDB" id="A0AAE1E7I7"/>
<evidence type="ECO:0000313" key="2">
    <source>
        <dbReference type="EMBL" id="KAK3796395.1"/>
    </source>
</evidence>
<evidence type="ECO:0000256" key="1">
    <source>
        <dbReference type="SAM" id="MobiDB-lite"/>
    </source>
</evidence>